<keyword evidence="1" id="KW-0880">Kelch repeat</keyword>
<evidence type="ECO:0000259" key="3">
    <source>
        <dbReference type="PROSITE" id="PS50097"/>
    </source>
</evidence>
<dbReference type="SUPFAM" id="SSF54695">
    <property type="entry name" value="POZ domain"/>
    <property type="match status" value="1"/>
</dbReference>
<proteinExistence type="predicted"/>
<evidence type="ECO:0000256" key="1">
    <source>
        <dbReference type="ARBA" id="ARBA00022441"/>
    </source>
</evidence>
<evidence type="ECO:0000256" key="2">
    <source>
        <dbReference type="ARBA" id="ARBA00022737"/>
    </source>
</evidence>
<sequence>MPPRKRARDACRDAEPSSAAQRARLTIPCGDVAFRWAELTKMWREGTFLDCVVVVEGREFKAHRIVLAASSAFMKSAFSVGLAETTSARLVLEDLGASTFEALLTWCYDGEVAIDEDRLHDLLRAAARLQVPPLLEACENLLVAHLAPNEALVVWELGDQHTLPRLVEAAKAAVAAAFAEVAATDAFARLPAAWLEELLQSDHIVVKSEQEVFLGLQQWHAAQDPKPSDEALGRLLGCVRWALLDEAFLTGTVNSSRLFATAEHAMIMAAALQQALFRSKPRARRGCGVACVFSSAFDTNGIELYGQLMQLAM</sequence>
<dbReference type="AlphaFoldDB" id="A0A0M0JHV7"/>
<dbReference type="Pfam" id="PF07707">
    <property type="entry name" value="BACK"/>
    <property type="match status" value="1"/>
</dbReference>
<dbReference type="Gene3D" id="3.30.710.10">
    <property type="entry name" value="Potassium Channel Kv1.1, Chain A"/>
    <property type="match status" value="1"/>
</dbReference>
<dbReference type="Pfam" id="PF00651">
    <property type="entry name" value="BTB"/>
    <property type="match status" value="1"/>
</dbReference>
<feature type="domain" description="BTB" evidence="3">
    <location>
        <begin position="49"/>
        <end position="116"/>
    </location>
</feature>
<name>A0A0M0JHV7_9EUKA</name>
<dbReference type="SMART" id="SM00225">
    <property type="entry name" value="BTB"/>
    <property type="match status" value="1"/>
</dbReference>
<evidence type="ECO:0000313" key="4">
    <source>
        <dbReference type="EMBL" id="KOO26045.1"/>
    </source>
</evidence>
<organism evidence="4 5">
    <name type="scientific">Chrysochromulina tobinii</name>
    <dbReference type="NCBI Taxonomy" id="1460289"/>
    <lineage>
        <taxon>Eukaryota</taxon>
        <taxon>Haptista</taxon>
        <taxon>Haptophyta</taxon>
        <taxon>Prymnesiophyceae</taxon>
        <taxon>Prymnesiales</taxon>
        <taxon>Chrysochromulinaceae</taxon>
        <taxon>Chrysochromulina</taxon>
    </lineage>
</organism>
<dbReference type="OrthoDB" id="45365at2759"/>
<accession>A0A0M0JHV7</accession>
<gene>
    <name evidence="4" type="ORF">Ctob_007362</name>
</gene>
<keyword evidence="2" id="KW-0677">Repeat</keyword>
<dbReference type="Gene3D" id="1.25.40.420">
    <property type="match status" value="1"/>
</dbReference>
<dbReference type="PROSITE" id="PS50097">
    <property type="entry name" value="BTB"/>
    <property type="match status" value="1"/>
</dbReference>
<protein>
    <submittedName>
        <fullName evidence="4">Kelch-like protein 17</fullName>
    </submittedName>
</protein>
<reference evidence="5" key="1">
    <citation type="journal article" date="2015" name="PLoS Genet.">
        <title>Genome Sequence and Transcriptome Analyses of Chrysochromulina tobin: Metabolic Tools for Enhanced Algal Fitness in the Prominent Order Prymnesiales (Haptophyceae).</title>
        <authorList>
            <person name="Hovde B.T."/>
            <person name="Deodato C.R."/>
            <person name="Hunsperger H.M."/>
            <person name="Ryken S.A."/>
            <person name="Yost W."/>
            <person name="Jha R.K."/>
            <person name="Patterson J."/>
            <person name="Monnat R.J. Jr."/>
            <person name="Barlow S.B."/>
            <person name="Starkenburg S.R."/>
            <person name="Cattolico R.A."/>
        </authorList>
    </citation>
    <scope>NUCLEOTIDE SEQUENCE</scope>
    <source>
        <strain evidence="5">CCMP291</strain>
    </source>
</reference>
<dbReference type="PANTHER" id="PTHR24412">
    <property type="entry name" value="KELCH PROTEIN"/>
    <property type="match status" value="1"/>
</dbReference>
<dbReference type="CDD" id="cd18186">
    <property type="entry name" value="BTB_POZ_ZBTB_KLHL-like"/>
    <property type="match status" value="1"/>
</dbReference>
<dbReference type="InterPro" id="IPR000210">
    <property type="entry name" value="BTB/POZ_dom"/>
</dbReference>
<dbReference type="InterPro" id="IPR011333">
    <property type="entry name" value="SKP1/BTB/POZ_sf"/>
</dbReference>
<comment type="caution">
    <text evidence="4">The sequence shown here is derived from an EMBL/GenBank/DDBJ whole genome shotgun (WGS) entry which is preliminary data.</text>
</comment>
<dbReference type="PANTHER" id="PTHR24412:SF489">
    <property type="entry name" value="RING FINGER DOMAIN AND KELCH REPEAT-CONTAINING PROTEIN DDB_G0271372"/>
    <property type="match status" value="1"/>
</dbReference>
<dbReference type="SMART" id="SM00875">
    <property type="entry name" value="BACK"/>
    <property type="match status" value="1"/>
</dbReference>
<dbReference type="EMBL" id="JWZX01002897">
    <property type="protein sequence ID" value="KOO26045.1"/>
    <property type="molecule type" value="Genomic_DNA"/>
</dbReference>
<dbReference type="InterPro" id="IPR011705">
    <property type="entry name" value="BACK"/>
</dbReference>
<keyword evidence="5" id="KW-1185">Reference proteome</keyword>
<dbReference type="Proteomes" id="UP000037460">
    <property type="component" value="Unassembled WGS sequence"/>
</dbReference>
<evidence type="ECO:0000313" key="5">
    <source>
        <dbReference type="Proteomes" id="UP000037460"/>
    </source>
</evidence>